<gene>
    <name evidence="1" type="ORF">BJ138DRAFT_907061</name>
</gene>
<reference evidence="1" key="1">
    <citation type="journal article" date="2021" name="New Phytol.">
        <title>Evolutionary innovations through gain and loss of genes in the ectomycorrhizal Boletales.</title>
        <authorList>
            <person name="Wu G."/>
            <person name="Miyauchi S."/>
            <person name="Morin E."/>
            <person name="Kuo A."/>
            <person name="Drula E."/>
            <person name="Varga T."/>
            <person name="Kohler A."/>
            <person name="Feng B."/>
            <person name="Cao Y."/>
            <person name="Lipzen A."/>
            <person name="Daum C."/>
            <person name="Hundley H."/>
            <person name="Pangilinan J."/>
            <person name="Johnson J."/>
            <person name="Barry K."/>
            <person name="LaButti K."/>
            <person name="Ng V."/>
            <person name="Ahrendt S."/>
            <person name="Min B."/>
            <person name="Choi I.G."/>
            <person name="Park H."/>
            <person name="Plett J.M."/>
            <person name="Magnuson J."/>
            <person name="Spatafora J.W."/>
            <person name="Nagy L.G."/>
            <person name="Henrissat B."/>
            <person name="Grigoriev I.V."/>
            <person name="Yang Z.L."/>
            <person name="Xu J."/>
            <person name="Martin F.M."/>
        </authorList>
    </citation>
    <scope>NUCLEOTIDE SEQUENCE</scope>
    <source>
        <strain evidence="1">ATCC 28755</strain>
    </source>
</reference>
<name>A0ACB8ADJ0_9AGAM</name>
<dbReference type="Proteomes" id="UP000790377">
    <property type="component" value="Unassembled WGS sequence"/>
</dbReference>
<organism evidence="1 2">
    <name type="scientific">Hygrophoropsis aurantiaca</name>
    <dbReference type="NCBI Taxonomy" id="72124"/>
    <lineage>
        <taxon>Eukaryota</taxon>
        <taxon>Fungi</taxon>
        <taxon>Dikarya</taxon>
        <taxon>Basidiomycota</taxon>
        <taxon>Agaricomycotina</taxon>
        <taxon>Agaricomycetes</taxon>
        <taxon>Agaricomycetidae</taxon>
        <taxon>Boletales</taxon>
        <taxon>Coniophorineae</taxon>
        <taxon>Hygrophoropsidaceae</taxon>
        <taxon>Hygrophoropsis</taxon>
    </lineage>
</organism>
<sequence length="120" mass="13186">MKVSSLWRFFAAFTLLPTVKPIHMMLVILCGVSVDFDGLEQFSAPEEPSLLWSVLESLEPKVDPLKIAKAIKQSILPSSRPGSANHPHAYDDGHSANASHERLASPAQNRDQAALRVRCP</sequence>
<keyword evidence="2" id="KW-1185">Reference proteome</keyword>
<proteinExistence type="predicted"/>
<evidence type="ECO:0000313" key="1">
    <source>
        <dbReference type="EMBL" id="KAH7911544.1"/>
    </source>
</evidence>
<protein>
    <submittedName>
        <fullName evidence="1">Uncharacterized protein</fullName>
    </submittedName>
</protein>
<dbReference type="EMBL" id="MU267675">
    <property type="protein sequence ID" value="KAH7911544.1"/>
    <property type="molecule type" value="Genomic_DNA"/>
</dbReference>
<evidence type="ECO:0000313" key="2">
    <source>
        <dbReference type="Proteomes" id="UP000790377"/>
    </source>
</evidence>
<accession>A0ACB8ADJ0</accession>
<comment type="caution">
    <text evidence="1">The sequence shown here is derived from an EMBL/GenBank/DDBJ whole genome shotgun (WGS) entry which is preliminary data.</text>
</comment>